<dbReference type="InterPro" id="IPR036047">
    <property type="entry name" value="F-box-like_dom_sf"/>
</dbReference>
<dbReference type="InterPro" id="IPR032675">
    <property type="entry name" value="LRR_dom_sf"/>
</dbReference>
<evidence type="ECO:0000313" key="2">
    <source>
        <dbReference type="Proteomes" id="UP001212997"/>
    </source>
</evidence>
<comment type="caution">
    <text evidence="1">The sequence shown here is derived from an EMBL/GenBank/DDBJ whole genome shotgun (WGS) entry which is preliminary data.</text>
</comment>
<name>A0AAD5V8B5_9APHY</name>
<accession>A0AAD5V8B5</accession>
<evidence type="ECO:0000313" key="1">
    <source>
        <dbReference type="EMBL" id="KAJ3485251.1"/>
    </source>
</evidence>
<evidence type="ECO:0008006" key="3">
    <source>
        <dbReference type="Google" id="ProtNLM"/>
    </source>
</evidence>
<sequence>MDSHHLRQSLENILQVIEILNQSLIRDVTICIDGEYYSSLADHLEASHCEEMETLLFSMPTIRSLTFLGDIAAWGFDLHTAEDLILEIEEGITPQSWIPGRFIDRFGTLAHLEPKLESLLITKIELPIEVGGMILSNLGLDKASLAACALVSKTWSQESRPYLFRTLIIKTGDTLQRLETFAQFLALTHNLGDLIETLVIVGIKMWEHYVLPFSLLASILQHLHYLRFLSICHFTLKFDNAEPTSYIDISSSTLQTLRIGGPFHYIISRPLLGLFPSLKELHLEGPAALCFNEVDVVDPAPLATPFRSFRLETLSILGYTNKWARRSVDDLAAAGCLGNLRTLNLRVDDSFTLLNFRGVFRTISKSLKELSLCMKFGSGIVFCSSNLSGSYLSICPKGDANIPWEAMNLHLCTSLQTLKFSIDAIPFLWSHQLRRIFEDILRVIKTLDQSPIRDVVICVAGEYPLYLKRDIEESHWEKMQTILLSMPTIRSLTFYGDISEWDPALLTEEDLIPGSAWVPLPEVVEDEFASHLPYLVEEGIFKHASRGEWRRK</sequence>
<organism evidence="1 2">
    <name type="scientific">Meripilus lineatus</name>
    <dbReference type="NCBI Taxonomy" id="2056292"/>
    <lineage>
        <taxon>Eukaryota</taxon>
        <taxon>Fungi</taxon>
        <taxon>Dikarya</taxon>
        <taxon>Basidiomycota</taxon>
        <taxon>Agaricomycotina</taxon>
        <taxon>Agaricomycetes</taxon>
        <taxon>Polyporales</taxon>
        <taxon>Meripilaceae</taxon>
        <taxon>Meripilus</taxon>
    </lineage>
</organism>
<protein>
    <recommendedName>
        <fullName evidence="3">F-box domain-containing protein</fullName>
    </recommendedName>
</protein>
<dbReference type="AlphaFoldDB" id="A0AAD5V8B5"/>
<dbReference type="SUPFAM" id="SSF81383">
    <property type="entry name" value="F-box domain"/>
    <property type="match status" value="1"/>
</dbReference>
<dbReference type="Gene3D" id="3.80.10.10">
    <property type="entry name" value="Ribonuclease Inhibitor"/>
    <property type="match status" value="1"/>
</dbReference>
<dbReference type="Proteomes" id="UP001212997">
    <property type="component" value="Unassembled WGS sequence"/>
</dbReference>
<gene>
    <name evidence="1" type="ORF">NLI96_g5078</name>
</gene>
<proteinExistence type="predicted"/>
<keyword evidence="2" id="KW-1185">Reference proteome</keyword>
<dbReference type="EMBL" id="JANAWD010000159">
    <property type="protein sequence ID" value="KAJ3485251.1"/>
    <property type="molecule type" value="Genomic_DNA"/>
</dbReference>
<reference evidence="1" key="1">
    <citation type="submission" date="2022-07" db="EMBL/GenBank/DDBJ databases">
        <title>Genome Sequence of Physisporinus lineatus.</title>
        <authorList>
            <person name="Buettner E."/>
        </authorList>
    </citation>
    <scope>NUCLEOTIDE SEQUENCE</scope>
    <source>
        <strain evidence="1">VT162</strain>
    </source>
</reference>